<gene>
    <name evidence="1" type="ORF">BP5553_05111</name>
</gene>
<accession>A0A370TQ90</accession>
<dbReference type="Proteomes" id="UP000254866">
    <property type="component" value="Unassembled WGS sequence"/>
</dbReference>
<dbReference type="InterPro" id="IPR038883">
    <property type="entry name" value="AN11006-like"/>
</dbReference>
<evidence type="ECO:0000313" key="1">
    <source>
        <dbReference type="EMBL" id="RDL37678.1"/>
    </source>
</evidence>
<protein>
    <recommendedName>
        <fullName evidence="3">F-box domain-containing protein</fullName>
    </recommendedName>
</protein>
<dbReference type="OrthoDB" id="5314997at2759"/>
<organism evidence="1 2">
    <name type="scientific">Venustampulla echinocandica</name>
    <dbReference type="NCBI Taxonomy" id="2656787"/>
    <lineage>
        <taxon>Eukaryota</taxon>
        <taxon>Fungi</taxon>
        <taxon>Dikarya</taxon>
        <taxon>Ascomycota</taxon>
        <taxon>Pezizomycotina</taxon>
        <taxon>Leotiomycetes</taxon>
        <taxon>Helotiales</taxon>
        <taxon>Pleuroascaceae</taxon>
        <taxon>Venustampulla</taxon>
    </lineage>
</organism>
<name>A0A370TQ90_9HELO</name>
<dbReference type="RefSeq" id="XP_031870334.1">
    <property type="nucleotide sequence ID" value="XM_032013734.1"/>
</dbReference>
<dbReference type="GeneID" id="43597960"/>
<dbReference type="EMBL" id="NPIC01000003">
    <property type="protein sequence ID" value="RDL37678.1"/>
    <property type="molecule type" value="Genomic_DNA"/>
</dbReference>
<keyword evidence="2" id="KW-1185">Reference proteome</keyword>
<evidence type="ECO:0008006" key="3">
    <source>
        <dbReference type="Google" id="ProtNLM"/>
    </source>
</evidence>
<dbReference type="PANTHER" id="PTHR42085:SF1">
    <property type="entry name" value="F-BOX DOMAIN-CONTAINING PROTEIN"/>
    <property type="match status" value="1"/>
</dbReference>
<evidence type="ECO:0000313" key="2">
    <source>
        <dbReference type="Proteomes" id="UP000254866"/>
    </source>
</evidence>
<sequence>MPRSFLSLPREVRDQIYAELLTCCANVATFSPSAIEVTRSMTILRTCKQVQRECKETIWRNNNLRLHEPTEIFTKLRAMVEVDALRQVQHVKVCLELLDRDELEWVCSGLRAFSTLPTSPALRSITLIAINDRPQNMKEIKEVLELLRRGAWVDGRLFGGFPSDDGAQLMIQTAWPHFLHWGRQRWLRETLLDRGDTADLLQELQSMFGGSLYIDGVIQSKAEKLDPRDGEITIILP</sequence>
<proteinExistence type="predicted"/>
<comment type="caution">
    <text evidence="1">The sequence shown here is derived from an EMBL/GenBank/DDBJ whole genome shotgun (WGS) entry which is preliminary data.</text>
</comment>
<dbReference type="AlphaFoldDB" id="A0A370TQ90"/>
<dbReference type="PANTHER" id="PTHR42085">
    <property type="entry name" value="F-BOX DOMAIN-CONTAINING PROTEIN"/>
    <property type="match status" value="1"/>
</dbReference>
<reference evidence="1 2" key="1">
    <citation type="journal article" date="2018" name="IMA Fungus">
        <title>IMA Genome-F 9: Draft genome sequence of Annulohypoxylon stygium, Aspergillus mulundensis, Berkeleyomyces basicola (syn. Thielaviopsis basicola), Ceratocystis smalleyi, two Cercospora beticola strains, Coleophoma cylindrospora, Fusarium fracticaudum, Phialophora cf. hyalina, and Morchella septimelata.</title>
        <authorList>
            <person name="Wingfield B.D."/>
            <person name="Bills G.F."/>
            <person name="Dong Y."/>
            <person name="Huang W."/>
            <person name="Nel W.J."/>
            <person name="Swalarsk-Parry B.S."/>
            <person name="Vaghefi N."/>
            <person name="Wilken P.M."/>
            <person name="An Z."/>
            <person name="de Beer Z.W."/>
            <person name="De Vos L."/>
            <person name="Chen L."/>
            <person name="Duong T.A."/>
            <person name="Gao Y."/>
            <person name="Hammerbacher A."/>
            <person name="Kikkert J.R."/>
            <person name="Li Y."/>
            <person name="Li H."/>
            <person name="Li K."/>
            <person name="Li Q."/>
            <person name="Liu X."/>
            <person name="Ma X."/>
            <person name="Naidoo K."/>
            <person name="Pethybridge S.J."/>
            <person name="Sun J."/>
            <person name="Steenkamp E.T."/>
            <person name="van der Nest M.A."/>
            <person name="van Wyk S."/>
            <person name="Wingfield M.J."/>
            <person name="Xiong C."/>
            <person name="Yue Q."/>
            <person name="Zhang X."/>
        </authorList>
    </citation>
    <scope>NUCLEOTIDE SEQUENCE [LARGE SCALE GENOMIC DNA]</scope>
    <source>
        <strain evidence="1 2">BP 5553</strain>
    </source>
</reference>